<keyword evidence="4" id="KW-0456">Lyase</keyword>
<dbReference type="GO" id="GO:0006567">
    <property type="term" value="P:L-threonine catabolic process"/>
    <property type="evidence" value="ECO:0007669"/>
    <property type="project" value="TreeGrafter"/>
</dbReference>
<evidence type="ECO:0000256" key="4">
    <source>
        <dbReference type="ARBA" id="ARBA00023239"/>
    </source>
</evidence>
<dbReference type="AlphaFoldDB" id="A0A6J7DE55"/>
<dbReference type="EMBL" id="CAFBLT010000001">
    <property type="protein sequence ID" value="CAB4866689.1"/>
    <property type="molecule type" value="Genomic_DNA"/>
</dbReference>
<protein>
    <submittedName>
        <fullName evidence="7">Unannotated protein</fullName>
    </submittedName>
</protein>
<feature type="domain" description="Aromatic amino acid beta-eliminating lyase/threonine aldolase" evidence="5">
    <location>
        <begin position="3"/>
        <end position="277"/>
    </location>
</feature>
<dbReference type="GO" id="GO:0008732">
    <property type="term" value="F:L-allo-threonine aldolase activity"/>
    <property type="evidence" value="ECO:0007669"/>
    <property type="project" value="TreeGrafter"/>
</dbReference>
<dbReference type="EMBL" id="CAFABE010000014">
    <property type="protein sequence ID" value="CAB4822118.1"/>
    <property type="molecule type" value="Genomic_DNA"/>
</dbReference>
<dbReference type="FunFam" id="3.40.640.10:FF:000030">
    <property type="entry name" value="Low-specificity L-threonine aldolase"/>
    <property type="match status" value="1"/>
</dbReference>
<evidence type="ECO:0000256" key="2">
    <source>
        <dbReference type="ARBA" id="ARBA00006966"/>
    </source>
</evidence>
<dbReference type="SUPFAM" id="SSF53383">
    <property type="entry name" value="PLP-dependent transferases"/>
    <property type="match status" value="1"/>
</dbReference>
<gene>
    <name evidence="6" type="ORF">UFOPK3164_00491</name>
    <name evidence="7" type="ORF">UFOPK3427_00534</name>
    <name evidence="8" type="ORF">UFOPK4112_01621</name>
</gene>
<evidence type="ECO:0000313" key="7">
    <source>
        <dbReference type="EMBL" id="CAB4866689.1"/>
    </source>
</evidence>
<name>A0A6J7DE55_9ZZZZ</name>
<dbReference type="InterPro" id="IPR015421">
    <property type="entry name" value="PyrdxlP-dep_Trfase_major"/>
</dbReference>
<dbReference type="NCBIfam" id="NF041359">
    <property type="entry name" value="GntG_guanitoxin"/>
    <property type="match status" value="1"/>
</dbReference>
<dbReference type="Gene3D" id="3.40.640.10">
    <property type="entry name" value="Type I PLP-dependent aspartate aminotransferase-like (Major domain)"/>
    <property type="match status" value="1"/>
</dbReference>
<dbReference type="Gene3D" id="3.90.1150.10">
    <property type="entry name" value="Aspartate Aminotransferase, domain 1"/>
    <property type="match status" value="1"/>
</dbReference>
<sequence>MIDLRSDTVTSPTDEMREAMSSALVGDDGYGEDPTVRELEERFARRVGKESAIFVPSGTMANQIAIRVLTKPGDVVVAGARQHVVIYEEGAAARNSSLQFRTLNDHRGTLSLEDIQRSLETANHHQPEISAVFVENTHMPSGGRVWQPGELATLKEAIGDRPLHVDGARLFNAEVATGIPAAEIVAPATTVMCCLSKGLCAPVGSLLAGPESLTGQMRVERKRLGGSMRQAGVVAAPGIIGLTSMVERLAEDHQRAHRIAEAVAQRWPEVAEEVLTQPTNLVVFKHLQADGLLEYLSAQGIIAGTISPGIVRLVTHREIDDDATDRVAAVIKGAP</sequence>
<dbReference type="InterPro" id="IPR001597">
    <property type="entry name" value="ArAA_b-elim_lyase/Thr_aldolase"/>
</dbReference>
<evidence type="ECO:0000259" key="5">
    <source>
        <dbReference type="Pfam" id="PF01212"/>
    </source>
</evidence>
<proteinExistence type="inferred from homology"/>
<keyword evidence="3" id="KW-0663">Pyridoxal phosphate</keyword>
<evidence type="ECO:0000313" key="6">
    <source>
        <dbReference type="EMBL" id="CAB4822118.1"/>
    </source>
</evidence>
<comment type="cofactor">
    <cofactor evidence="1">
        <name>pyridoxal 5'-phosphate</name>
        <dbReference type="ChEBI" id="CHEBI:597326"/>
    </cofactor>
</comment>
<dbReference type="GO" id="GO:0005829">
    <property type="term" value="C:cytosol"/>
    <property type="evidence" value="ECO:0007669"/>
    <property type="project" value="TreeGrafter"/>
</dbReference>
<dbReference type="PANTHER" id="PTHR48097">
    <property type="entry name" value="L-THREONINE ALDOLASE-RELATED"/>
    <property type="match status" value="1"/>
</dbReference>
<organism evidence="7">
    <name type="scientific">freshwater metagenome</name>
    <dbReference type="NCBI Taxonomy" id="449393"/>
    <lineage>
        <taxon>unclassified sequences</taxon>
        <taxon>metagenomes</taxon>
        <taxon>ecological metagenomes</taxon>
    </lineage>
</organism>
<dbReference type="PIRSF" id="PIRSF017617">
    <property type="entry name" value="Thr_aldolase"/>
    <property type="match status" value="1"/>
</dbReference>
<dbReference type="Pfam" id="PF01212">
    <property type="entry name" value="Beta_elim_lyase"/>
    <property type="match status" value="1"/>
</dbReference>
<evidence type="ECO:0000313" key="8">
    <source>
        <dbReference type="EMBL" id="CAB5030793.1"/>
    </source>
</evidence>
<dbReference type="InterPro" id="IPR023603">
    <property type="entry name" value="Low_specificity_L-TA-like"/>
</dbReference>
<dbReference type="InterPro" id="IPR015424">
    <property type="entry name" value="PyrdxlP-dep_Trfase"/>
</dbReference>
<dbReference type="GO" id="GO:0006545">
    <property type="term" value="P:glycine biosynthetic process"/>
    <property type="evidence" value="ECO:0007669"/>
    <property type="project" value="TreeGrafter"/>
</dbReference>
<evidence type="ECO:0000256" key="1">
    <source>
        <dbReference type="ARBA" id="ARBA00001933"/>
    </source>
</evidence>
<dbReference type="EMBL" id="CAFBPM010000022">
    <property type="protein sequence ID" value="CAB5030793.1"/>
    <property type="molecule type" value="Genomic_DNA"/>
</dbReference>
<reference evidence="7" key="1">
    <citation type="submission" date="2020-05" db="EMBL/GenBank/DDBJ databases">
        <authorList>
            <person name="Chiriac C."/>
            <person name="Salcher M."/>
            <person name="Ghai R."/>
            <person name="Kavagutti S V."/>
        </authorList>
    </citation>
    <scope>NUCLEOTIDE SEQUENCE</scope>
</reference>
<dbReference type="InterPro" id="IPR015422">
    <property type="entry name" value="PyrdxlP-dep_Trfase_small"/>
</dbReference>
<accession>A0A6J7DE55</accession>
<comment type="similarity">
    <text evidence="2">Belongs to the threonine aldolase family.</text>
</comment>
<evidence type="ECO:0000256" key="3">
    <source>
        <dbReference type="ARBA" id="ARBA00022898"/>
    </source>
</evidence>
<dbReference type="PANTHER" id="PTHR48097:SF9">
    <property type="entry name" value="L-THREONINE ALDOLASE"/>
    <property type="match status" value="1"/>
</dbReference>